<reference evidence="4 5" key="1">
    <citation type="submission" date="2018-07" db="EMBL/GenBank/DDBJ databases">
        <title>Genomic Encyclopedia of Type Strains, Phase IV (KMG-IV): sequencing the most valuable type-strain genomes for metagenomic binning, comparative biology and taxonomic classification.</title>
        <authorList>
            <person name="Goeker M."/>
        </authorList>
    </citation>
    <scope>NUCLEOTIDE SEQUENCE [LARGE SCALE GENOMIC DNA]</scope>
    <source>
        <strain evidence="4 5">DSM 26407</strain>
    </source>
</reference>
<dbReference type="EMBL" id="QPJY01000001">
    <property type="protein sequence ID" value="RCX33461.1"/>
    <property type="molecule type" value="Genomic_DNA"/>
</dbReference>
<accession>A0A369CIS4</accession>
<dbReference type="InterPro" id="IPR001509">
    <property type="entry name" value="Epimerase_deHydtase"/>
</dbReference>
<comment type="similarity">
    <text evidence="2">Belongs to the NAD(P)-dependent epimerase/dehydratase family.</text>
</comment>
<dbReference type="Proteomes" id="UP000252707">
    <property type="component" value="Unassembled WGS sequence"/>
</dbReference>
<dbReference type="OrthoDB" id="9803010at2"/>
<organism evidence="4 5">
    <name type="scientific">Thioalbus denitrificans</name>
    <dbReference type="NCBI Taxonomy" id="547122"/>
    <lineage>
        <taxon>Bacteria</taxon>
        <taxon>Pseudomonadati</taxon>
        <taxon>Pseudomonadota</taxon>
        <taxon>Gammaproteobacteria</taxon>
        <taxon>Chromatiales</taxon>
        <taxon>Ectothiorhodospiraceae</taxon>
        <taxon>Thioalbus</taxon>
    </lineage>
</organism>
<name>A0A369CIS4_9GAMM</name>
<feature type="domain" description="NAD-dependent epimerase/dehydratase" evidence="3">
    <location>
        <begin position="5"/>
        <end position="227"/>
    </location>
</feature>
<dbReference type="PANTHER" id="PTHR43000">
    <property type="entry name" value="DTDP-D-GLUCOSE 4,6-DEHYDRATASE-RELATED"/>
    <property type="match status" value="1"/>
</dbReference>
<evidence type="ECO:0000313" key="5">
    <source>
        <dbReference type="Proteomes" id="UP000252707"/>
    </source>
</evidence>
<evidence type="ECO:0000256" key="1">
    <source>
        <dbReference type="ARBA" id="ARBA00005125"/>
    </source>
</evidence>
<protein>
    <submittedName>
        <fullName evidence="4">UDP-glucose 4-epimerase</fullName>
    </submittedName>
</protein>
<dbReference type="RefSeq" id="WP_114278296.1">
    <property type="nucleotide sequence ID" value="NZ_QPJY01000001.1"/>
</dbReference>
<keyword evidence="5" id="KW-1185">Reference proteome</keyword>
<dbReference type="InterPro" id="IPR036291">
    <property type="entry name" value="NAD(P)-bd_dom_sf"/>
</dbReference>
<evidence type="ECO:0000313" key="4">
    <source>
        <dbReference type="EMBL" id="RCX33461.1"/>
    </source>
</evidence>
<evidence type="ECO:0000259" key="3">
    <source>
        <dbReference type="Pfam" id="PF01370"/>
    </source>
</evidence>
<dbReference type="Pfam" id="PF01370">
    <property type="entry name" value="Epimerase"/>
    <property type="match status" value="1"/>
</dbReference>
<dbReference type="Gene3D" id="3.40.50.720">
    <property type="entry name" value="NAD(P)-binding Rossmann-like Domain"/>
    <property type="match status" value="1"/>
</dbReference>
<gene>
    <name evidence="4" type="ORF">DFQ59_101764</name>
</gene>
<dbReference type="SUPFAM" id="SSF51735">
    <property type="entry name" value="NAD(P)-binding Rossmann-fold domains"/>
    <property type="match status" value="1"/>
</dbReference>
<comment type="pathway">
    <text evidence="1">Bacterial outer membrane biogenesis; LPS O-antigen biosynthesis.</text>
</comment>
<evidence type="ECO:0000256" key="2">
    <source>
        <dbReference type="ARBA" id="ARBA00007637"/>
    </source>
</evidence>
<dbReference type="AlphaFoldDB" id="A0A369CIS4"/>
<sequence length="307" mass="33029">MADAVLVLGAGGFVGRHLVTTLASHGVPVIALVRRPSAELSPAIETVTGTFDTPAELSPLLSRARAVIHTASRSTPGQTAGLPIAELDANLRPTLALLEALQSAPHCELLYLSSGGTLYGETNGRAACEQDSIRPRSYYGAGKAAAEHFIHAFCMQFQRSAVILRPSNLYGPGQNRRSGFGIIPTALDCVKSQIPLTVWGDGTSVRDYLYIDDFIQLCLAILGRPIPAGTHIFNASSGVGVSLNSLIDEIRDVTGATLNIVHDTGRTVDINRVVLDPGQASQEYDWSPRTSLRRGLEFTWQWWIQQA</sequence>
<comment type="caution">
    <text evidence="4">The sequence shown here is derived from an EMBL/GenBank/DDBJ whole genome shotgun (WGS) entry which is preliminary data.</text>
</comment>
<proteinExistence type="inferred from homology"/>